<gene>
    <name evidence="2" type="ORF">A9J31_09310</name>
</gene>
<name>A0A1A7R7N0_9GAMM</name>
<dbReference type="AlphaFoldDB" id="A0A1A7R7N0"/>
<accession>A0A1A7R7N0</accession>
<evidence type="ECO:0000313" key="2">
    <source>
        <dbReference type="EMBL" id="OBX27891.1"/>
    </source>
</evidence>
<protein>
    <submittedName>
        <fullName evidence="2">Uncharacterized protein</fullName>
    </submittedName>
</protein>
<evidence type="ECO:0000313" key="3">
    <source>
        <dbReference type="Proteomes" id="UP000185753"/>
    </source>
</evidence>
<sequence length="115" mass="12912">MQGATHANESVLLPIRLLSQTDFDHQIELYTAQINETKLILDVEDSTVSPEQQTKAFCTRLNAYQRILEISQENAALNMAGIMQTVAERYLQQQQESMQSSGLNESAFCSTESVK</sequence>
<organism evidence="2 3">
    <name type="scientific">Acinetobacter gandensis</name>
    <dbReference type="NCBI Taxonomy" id="1443941"/>
    <lineage>
        <taxon>Bacteria</taxon>
        <taxon>Pseudomonadati</taxon>
        <taxon>Pseudomonadota</taxon>
        <taxon>Gammaproteobacteria</taxon>
        <taxon>Moraxellales</taxon>
        <taxon>Moraxellaceae</taxon>
        <taxon>Acinetobacter</taxon>
    </lineage>
</organism>
<reference evidence="3" key="1">
    <citation type="submission" date="2016-06" db="EMBL/GenBank/DDBJ databases">
        <authorList>
            <person name="Radolfova-Krizova L."/>
            <person name="Nemec A."/>
        </authorList>
    </citation>
    <scope>NUCLEOTIDE SEQUENCE [LARGE SCALE GENOMIC DNA]</scope>
    <source>
        <strain evidence="3">ANC 4275</strain>
    </source>
</reference>
<proteinExistence type="predicted"/>
<feature type="region of interest" description="Disordered" evidence="1">
    <location>
        <begin position="94"/>
        <end position="115"/>
    </location>
</feature>
<dbReference type="EMBL" id="LZDS01000028">
    <property type="protein sequence ID" value="OBX27891.1"/>
    <property type="molecule type" value="Genomic_DNA"/>
</dbReference>
<evidence type="ECO:0000256" key="1">
    <source>
        <dbReference type="SAM" id="MobiDB-lite"/>
    </source>
</evidence>
<dbReference type="OrthoDB" id="6712147at2"/>
<dbReference type="RefSeq" id="WP_067767040.1">
    <property type="nucleotide sequence ID" value="NZ_VZOF01000003.1"/>
</dbReference>
<dbReference type="Proteomes" id="UP000185753">
    <property type="component" value="Unassembled WGS sequence"/>
</dbReference>
<comment type="caution">
    <text evidence="2">The sequence shown here is derived from an EMBL/GenBank/DDBJ whole genome shotgun (WGS) entry which is preliminary data.</text>
</comment>
<keyword evidence="3" id="KW-1185">Reference proteome</keyword>